<comment type="subunit">
    <text evidence="4">The complex is composed of two ATP-binding proteins (PstB), two transmembrane proteins (PstC and PstA) and a solute-binding protein (PstS).</text>
</comment>
<evidence type="ECO:0000256" key="6">
    <source>
        <dbReference type="ARBA" id="ARBA00022729"/>
    </source>
</evidence>
<dbReference type="PATRIC" id="fig|213810.4.peg.488"/>
<evidence type="ECO:0000256" key="8">
    <source>
        <dbReference type="ARBA" id="ARBA00023288"/>
    </source>
</evidence>
<sequence length="278" mass="28972">MKKFLALLSCAVLMAATAVGCGSQNEKITVVSREDGSGTRSAFSELMGVVKDDKDNTTDTAEVTNSTSVMLTTVAGNKAAIGYVSLGSLNDTVKAVKVDGVEATAENVKAGKYAVSRPFNIVTGKDLTPLAQDFISYILSTDGQAVVDEKGYISITQGETYKASGQTGTLTIAGSTSVAPLMEVLADKYMALNSGVKIEIQQSGSSAGITSAVEGVCQIGMASRELKDSETAKGVTATKIAMDGIAVIVNKDNSCSELTSDQIRKIYTGETTQWSDLK</sequence>
<dbReference type="PANTHER" id="PTHR30570:SF1">
    <property type="entry name" value="PHOSPHATE-BINDING PROTEIN PSTS"/>
    <property type="match status" value="1"/>
</dbReference>
<dbReference type="Pfam" id="PF12849">
    <property type="entry name" value="PBP_like_2"/>
    <property type="match status" value="2"/>
</dbReference>
<dbReference type="RefSeq" id="WP_015557706.1">
    <property type="nucleotide sequence ID" value="NC_021039.1"/>
</dbReference>
<proteinExistence type="inferred from homology"/>
<dbReference type="GO" id="GO:0006817">
    <property type="term" value="P:phosphate ion transport"/>
    <property type="evidence" value="ECO:0007669"/>
    <property type="project" value="UniProtKB-KW"/>
</dbReference>
<evidence type="ECO:0000313" key="12">
    <source>
        <dbReference type="Proteomes" id="UP000007054"/>
    </source>
</evidence>
<keyword evidence="5" id="KW-0592">Phosphate transport</keyword>
<dbReference type="GeneID" id="83155394"/>
<comment type="function">
    <text evidence="1">Part of the ABC transporter complex PstSACB involved in phosphate import.</text>
</comment>
<feature type="domain" description="PBP" evidence="10">
    <location>
        <begin position="23"/>
        <end position="141"/>
    </location>
</feature>
<dbReference type="BioCyc" id="RCHA213810:RUM_RS02805-MONOMER"/>
<dbReference type="SUPFAM" id="SSF53850">
    <property type="entry name" value="Periplasmic binding protein-like II"/>
    <property type="match status" value="2"/>
</dbReference>
<evidence type="ECO:0000259" key="10">
    <source>
        <dbReference type="Pfam" id="PF12849"/>
    </source>
</evidence>
<evidence type="ECO:0000256" key="4">
    <source>
        <dbReference type="ARBA" id="ARBA00011529"/>
    </source>
</evidence>
<protein>
    <submittedName>
        <fullName evidence="11">Phosphate ABC transporter substrate-binding protein, PhoT family (TC 3.A.1.7.1)</fullName>
    </submittedName>
</protein>
<dbReference type="PANTHER" id="PTHR30570">
    <property type="entry name" value="PERIPLASMIC PHOSPHATE BINDING COMPONENT OF PHOSPHATE ABC TRANSPORTER"/>
    <property type="match status" value="1"/>
</dbReference>
<evidence type="ECO:0000313" key="11">
    <source>
        <dbReference type="EMBL" id="CBL16799.1"/>
    </source>
</evidence>
<evidence type="ECO:0000256" key="9">
    <source>
        <dbReference type="SAM" id="SignalP"/>
    </source>
</evidence>
<dbReference type="InterPro" id="IPR024370">
    <property type="entry name" value="PBP_domain"/>
</dbReference>
<dbReference type="STRING" id="213810.RUM_05810"/>
<dbReference type="Proteomes" id="UP000007054">
    <property type="component" value="Chromosome"/>
</dbReference>
<dbReference type="PROSITE" id="PS51257">
    <property type="entry name" value="PROKAR_LIPOPROTEIN"/>
    <property type="match status" value="1"/>
</dbReference>
<evidence type="ECO:0000256" key="5">
    <source>
        <dbReference type="ARBA" id="ARBA00022592"/>
    </source>
</evidence>
<feature type="chain" id="PRO_5038761896" evidence="9">
    <location>
        <begin position="21"/>
        <end position="278"/>
    </location>
</feature>
<reference evidence="11" key="2">
    <citation type="submission" date="2010-03" db="EMBL/GenBank/DDBJ databases">
        <authorList>
            <person name="Pajon A."/>
        </authorList>
    </citation>
    <scope>NUCLEOTIDE SEQUENCE</scope>
    <source>
        <strain evidence="11">Type strain: 18P13</strain>
    </source>
</reference>
<accession>D4LB04</accession>
<keyword evidence="8" id="KW-0449">Lipoprotein</keyword>
<keyword evidence="7" id="KW-0564">Palmitate</keyword>
<dbReference type="Gene3D" id="3.40.190.10">
    <property type="entry name" value="Periplasmic binding protein-like II"/>
    <property type="match status" value="2"/>
</dbReference>
<feature type="domain" description="PBP" evidence="10">
    <location>
        <begin position="165"/>
        <end position="276"/>
    </location>
</feature>
<keyword evidence="12" id="KW-1185">Reference proteome</keyword>
<dbReference type="KEGG" id="rch:RUM_05810"/>
<reference evidence="11" key="1">
    <citation type="submission" date="2010-03" db="EMBL/GenBank/DDBJ databases">
        <title>The genome sequence of Ruminococcus sp. 18P13.</title>
        <authorList>
            <consortium name="metaHIT consortium -- http://www.metahit.eu/"/>
            <person name="Pajon A."/>
            <person name="Turner K."/>
            <person name="Parkhill J."/>
            <person name="Bernalier A."/>
        </authorList>
    </citation>
    <scope>NUCLEOTIDE SEQUENCE [LARGE SCALE GENOMIC DNA]</scope>
    <source>
        <strain evidence="11">Type strain: 18P13</strain>
    </source>
</reference>
<dbReference type="HOGENOM" id="CLU_073531_0_0_9"/>
<evidence type="ECO:0000256" key="2">
    <source>
        <dbReference type="ARBA" id="ARBA00004193"/>
    </source>
</evidence>
<evidence type="ECO:0000256" key="1">
    <source>
        <dbReference type="ARBA" id="ARBA00002841"/>
    </source>
</evidence>
<evidence type="ECO:0000256" key="7">
    <source>
        <dbReference type="ARBA" id="ARBA00023139"/>
    </source>
</evidence>
<dbReference type="AlphaFoldDB" id="D4LB04"/>
<evidence type="ECO:0000256" key="3">
    <source>
        <dbReference type="ARBA" id="ARBA00008725"/>
    </source>
</evidence>
<dbReference type="EMBL" id="FP929052">
    <property type="protein sequence ID" value="CBL16799.1"/>
    <property type="molecule type" value="Genomic_DNA"/>
</dbReference>
<organism evidence="11 12">
    <name type="scientific">Ruminococcus champanellensis (strain DSM 18848 / JCM 17042 / KCTC 15320 / 18P13)</name>
    <dbReference type="NCBI Taxonomy" id="213810"/>
    <lineage>
        <taxon>Bacteria</taxon>
        <taxon>Bacillati</taxon>
        <taxon>Bacillota</taxon>
        <taxon>Clostridia</taxon>
        <taxon>Eubacteriales</taxon>
        <taxon>Oscillospiraceae</taxon>
        <taxon>Ruminococcus</taxon>
    </lineage>
</organism>
<dbReference type="InterPro" id="IPR050811">
    <property type="entry name" value="Phosphate_ABC_transporter"/>
</dbReference>
<dbReference type="GO" id="GO:0005886">
    <property type="term" value="C:plasma membrane"/>
    <property type="evidence" value="ECO:0007669"/>
    <property type="project" value="UniProtKB-SubCell"/>
</dbReference>
<feature type="signal peptide" evidence="9">
    <location>
        <begin position="1"/>
        <end position="20"/>
    </location>
</feature>
<comment type="similarity">
    <text evidence="3">Belongs to the PstS family.</text>
</comment>
<comment type="subcellular location">
    <subcellularLocation>
        <location evidence="2">Cell membrane</location>
        <topology evidence="2">Lipid-anchor</topology>
    </subcellularLocation>
</comment>
<gene>
    <name evidence="11" type="ordered locus">RUM_05810</name>
</gene>
<name>D4LB04_RUMC1</name>
<keyword evidence="6 9" id="KW-0732">Signal</keyword>
<keyword evidence="5" id="KW-0813">Transport</keyword>